<keyword evidence="1" id="KW-0732">Signal</keyword>
<protein>
    <recommendedName>
        <fullName evidence="5">Secreted protein</fullName>
    </recommendedName>
</protein>
<dbReference type="EnsemblPlants" id="KRH66231">
    <property type="protein sequence ID" value="KRH66231"/>
    <property type="gene ID" value="GLYMA_03G092100"/>
</dbReference>
<evidence type="ECO:0000256" key="1">
    <source>
        <dbReference type="SAM" id="SignalP"/>
    </source>
</evidence>
<gene>
    <name evidence="2" type="ORF">GLYMA_03G092100</name>
</gene>
<dbReference type="Gramene" id="KRH66231">
    <property type="protein sequence ID" value="KRH66231"/>
    <property type="gene ID" value="GLYMA_03G092100"/>
</dbReference>
<reference evidence="2" key="3">
    <citation type="submission" date="2018-07" db="EMBL/GenBank/DDBJ databases">
        <title>WGS assembly of Glycine max.</title>
        <authorList>
            <person name="Schmutz J."/>
            <person name="Cannon S."/>
            <person name="Schlueter J."/>
            <person name="Ma J."/>
            <person name="Mitros T."/>
            <person name="Nelson W."/>
            <person name="Hyten D."/>
            <person name="Song Q."/>
            <person name="Thelen J."/>
            <person name="Cheng J."/>
            <person name="Xu D."/>
            <person name="Hellsten U."/>
            <person name="May G."/>
            <person name="Yu Y."/>
            <person name="Sakurai T."/>
            <person name="Umezawa T."/>
            <person name="Bhattacharyya M."/>
            <person name="Sandhu D."/>
            <person name="Valliyodan B."/>
            <person name="Lindquist E."/>
            <person name="Peto M."/>
            <person name="Grant D."/>
            <person name="Shu S."/>
            <person name="Goodstein D."/>
            <person name="Barry K."/>
            <person name="Futrell-Griggs M."/>
            <person name="Abernathy B."/>
            <person name="Du J."/>
            <person name="Tian Z."/>
            <person name="Zhu L."/>
            <person name="Gill N."/>
            <person name="Joshi T."/>
            <person name="Libault M."/>
            <person name="Sethuraman A."/>
            <person name="Zhang X."/>
            <person name="Shinozaki K."/>
            <person name="Nguyen H."/>
            <person name="Wing R."/>
            <person name="Cregan P."/>
            <person name="Specht J."/>
            <person name="Grimwood J."/>
            <person name="Rokhsar D."/>
            <person name="Stacey G."/>
            <person name="Shoemaker R."/>
            <person name="Jackson S."/>
        </authorList>
    </citation>
    <scope>NUCLEOTIDE SEQUENCE</scope>
    <source>
        <tissue evidence="2">Callus</tissue>
    </source>
</reference>
<evidence type="ECO:0008006" key="5">
    <source>
        <dbReference type="Google" id="ProtNLM"/>
    </source>
</evidence>
<sequence>MLAFTIVTSLIASFSATFTRGNFTQFLIGQNSPSIRTFHRYSPIHETFQCSLSLLTRSLGNFPEDHSTHNCSKLSMFNCEILK</sequence>
<evidence type="ECO:0000313" key="3">
    <source>
        <dbReference type="EnsemblPlants" id="KRH66231"/>
    </source>
</evidence>
<reference evidence="3" key="2">
    <citation type="submission" date="2018-02" db="UniProtKB">
        <authorList>
            <consortium name="EnsemblPlants"/>
        </authorList>
    </citation>
    <scope>IDENTIFICATION</scope>
    <source>
        <strain evidence="3">Williams 82</strain>
    </source>
</reference>
<dbReference type="Proteomes" id="UP000008827">
    <property type="component" value="Chromosome 3"/>
</dbReference>
<feature type="chain" id="PRO_5014522270" description="Secreted protein" evidence="1">
    <location>
        <begin position="22"/>
        <end position="83"/>
    </location>
</feature>
<evidence type="ECO:0000313" key="4">
    <source>
        <dbReference type="Proteomes" id="UP000008827"/>
    </source>
</evidence>
<dbReference type="AlphaFoldDB" id="A0A0R0KGP4"/>
<name>A0A0R0KGP4_SOYBN</name>
<dbReference type="InParanoid" id="A0A0R0KGP4"/>
<organism evidence="2">
    <name type="scientific">Glycine max</name>
    <name type="common">Soybean</name>
    <name type="synonym">Glycine hispida</name>
    <dbReference type="NCBI Taxonomy" id="3847"/>
    <lineage>
        <taxon>Eukaryota</taxon>
        <taxon>Viridiplantae</taxon>
        <taxon>Streptophyta</taxon>
        <taxon>Embryophyta</taxon>
        <taxon>Tracheophyta</taxon>
        <taxon>Spermatophyta</taxon>
        <taxon>Magnoliopsida</taxon>
        <taxon>eudicotyledons</taxon>
        <taxon>Gunneridae</taxon>
        <taxon>Pentapetalae</taxon>
        <taxon>rosids</taxon>
        <taxon>fabids</taxon>
        <taxon>Fabales</taxon>
        <taxon>Fabaceae</taxon>
        <taxon>Papilionoideae</taxon>
        <taxon>50 kb inversion clade</taxon>
        <taxon>NPAAA clade</taxon>
        <taxon>indigoferoid/millettioid clade</taxon>
        <taxon>Phaseoleae</taxon>
        <taxon>Glycine</taxon>
        <taxon>Glycine subgen. Soja</taxon>
    </lineage>
</organism>
<dbReference type="EMBL" id="CM000836">
    <property type="protein sequence ID" value="KRH66231.1"/>
    <property type="molecule type" value="Genomic_DNA"/>
</dbReference>
<evidence type="ECO:0000313" key="2">
    <source>
        <dbReference type="EMBL" id="KRH66231.1"/>
    </source>
</evidence>
<proteinExistence type="predicted"/>
<keyword evidence="4" id="KW-1185">Reference proteome</keyword>
<accession>A0A0R0KGP4</accession>
<reference evidence="2 3" key="1">
    <citation type="journal article" date="2010" name="Nature">
        <title>Genome sequence of the palaeopolyploid soybean.</title>
        <authorList>
            <person name="Schmutz J."/>
            <person name="Cannon S.B."/>
            <person name="Schlueter J."/>
            <person name="Ma J."/>
            <person name="Mitros T."/>
            <person name="Nelson W."/>
            <person name="Hyten D.L."/>
            <person name="Song Q."/>
            <person name="Thelen J.J."/>
            <person name="Cheng J."/>
            <person name="Xu D."/>
            <person name="Hellsten U."/>
            <person name="May G.D."/>
            <person name="Yu Y."/>
            <person name="Sakurai T."/>
            <person name="Umezawa T."/>
            <person name="Bhattacharyya M.K."/>
            <person name="Sandhu D."/>
            <person name="Valliyodan B."/>
            <person name="Lindquist E."/>
            <person name="Peto M."/>
            <person name="Grant D."/>
            <person name="Shu S."/>
            <person name="Goodstein D."/>
            <person name="Barry K."/>
            <person name="Futrell-Griggs M."/>
            <person name="Abernathy B."/>
            <person name="Du J."/>
            <person name="Tian Z."/>
            <person name="Zhu L."/>
            <person name="Gill N."/>
            <person name="Joshi T."/>
            <person name="Libault M."/>
            <person name="Sethuraman A."/>
            <person name="Zhang X.-C."/>
            <person name="Shinozaki K."/>
            <person name="Nguyen H.T."/>
            <person name="Wing R.A."/>
            <person name="Cregan P."/>
            <person name="Specht J."/>
            <person name="Grimwood J."/>
            <person name="Rokhsar D."/>
            <person name="Stacey G."/>
            <person name="Shoemaker R.C."/>
            <person name="Jackson S.A."/>
        </authorList>
    </citation>
    <scope>NUCLEOTIDE SEQUENCE</scope>
    <source>
        <strain evidence="3">cv. Williams 82</strain>
        <tissue evidence="2">Callus</tissue>
    </source>
</reference>
<feature type="signal peptide" evidence="1">
    <location>
        <begin position="1"/>
        <end position="21"/>
    </location>
</feature>